<dbReference type="AlphaFoldDB" id="A0A133QHX8"/>
<accession>A0A133QHX8</accession>
<dbReference type="InterPro" id="IPR000531">
    <property type="entry name" value="Beta-barrel_TonB"/>
</dbReference>
<comment type="subcellular location">
    <subcellularLocation>
        <location evidence="1 10">Cell outer membrane</location>
        <topology evidence="1 10">Multi-pass membrane protein</topology>
    </subcellularLocation>
</comment>
<dbReference type="Pfam" id="PF00593">
    <property type="entry name" value="TonB_dep_Rec_b-barrel"/>
    <property type="match status" value="1"/>
</dbReference>
<keyword evidence="8 15" id="KW-0675">Receptor</keyword>
<dbReference type="Pfam" id="PF13715">
    <property type="entry name" value="CarbopepD_reg_2"/>
    <property type="match status" value="1"/>
</dbReference>
<keyword evidence="16" id="KW-1185">Reference proteome</keyword>
<dbReference type="InterPro" id="IPR037066">
    <property type="entry name" value="Plug_dom_sf"/>
</dbReference>
<evidence type="ECO:0000256" key="12">
    <source>
        <dbReference type="SAM" id="Phobius"/>
    </source>
</evidence>
<protein>
    <submittedName>
        <fullName evidence="15">TonB-dependent receptor plug domain protein</fullName>
    </submittedName>
</protein>
<evidence type="ECO:0000313" key="15">
    <source>
        <dbReference type="EMBL" id="KXA42478.1"/>
    </source>
</evidence>
<evidence type="ECO:0000256" key="10">
    <source>
        <dbReference type="PROSITE-ProRule" id="PRU01360"/>
    </source>
</evidence>
<comment type="similarity">
    <text evidence="10 11">Belongs to the TonB-dependent receptor family.</text>
</comment>
<evidence type="ECO:0000256" key="11">
    <source>
        <dbReference type="RuleBase" id="RU003357"/>
    </source>
</evidence>
<keyword evidence="7 10" id="KW-0472">Membrane</keyword>
<feature type="transmembrane region" description="Helical" evidence="12">
    <location>
        <begin position="12"/>
        <end position="32"/>
    </location>
</feature>
<keyword evidence="5" id="KW-0732">Signal</keyword>
<dbReference type="PATRIC" id="fig|28128.5.peg.649"/>
<dbReference type="GO" id="GO:0009279">
    <property type="term" value="C:cell outer membrane"/>
    <property type="evidence" value="ECO:0007669"/>
    <property type="project" value="UniProtKB-SubCell"/>
</dbReference>
<feature type="domain" description="TonB-dependent receptor plug" evidence="14">
    <location>
        <begin position="136"/>
        <end position="239"/>
    </location>
</feature>
<keyword evidence="4 10" id="KW-0812">Transmembrane</keyword>
<dbReference type="GO" id="GO:0044718">
    <property type="term" value="P:siderophore transmembrane transport"/>
    <property type="evidence" value="ECO:0007669"/>
    <property type="project" value="TreeGrafter"/>
</dbReference>
<evidence type="ECO:0000256" key="4">
    <source>
        <dbReference type="ARBA" id="ARBA00022692"/>
    </source>
</evidence>
<dbReference type="PROSITE" id="PS52016">
    <property type="entry name" value="TONB_DEPENDENT_REC_3"/>
    <property type="match status" value="1"/>
</dbReference>
<evidence type="ECO:0000313" key="16">
    <source>
        <dbReference type="Proteomes" id="UP000070533"/>
    </source>
</evidence>
<keyword evidence="3 10" id="KW-1134">Transmembrane beta strand</keyword>
<dbReference type="EMBL" id="LRQG01000032">
    <property type="protein sequence ID" value="KXA42478.1"/>
    <property type="molecule type" value="Genomic_DNA"/>
</dbReference>
<evidence type="ECO:0000256" key="6">
    <source>
        <dbReference type="ARBA" id="ARBA00023077"/>
    </source>
</evidence>
<dbReference type="Gene3D" id="2.40.170.20">
    <property type="entry name" value="TonB-dependent receptor, beta-barrel domain"/>
    <property type="match status" value="1"/>
</dbReference>
<dbReference type="Pfam" id="PF07715">
    <property type="entry name" value="Plug"/>
    <property type="match status" value="1"/>
</dbReference>
<evidence type="ECO:0000259" key="13">
    <source>
        <dbReference type="Pfam" id="PF00593"/>
    </source>
</evidence>
<keyword evidence="6 11" id="KW-0798">TonB box</keyword>
<dbReference type="InterPro" id="IPR039426">
    <property type="entry name" value="TonB-dep_rcpt-like"/>
</dbReference>
<dbReference type="Gene3D" id="2.170.130.10">
    <property type="entry name" value="TonB-dependent receptor, plug domain"/>
    <property type="match status" value="1"/>
</dbReference>
<evidence type="ECO:0000256" key="1">
    <source>
        <dbReference type="ARBA" id="ARBA00004571"/>
    </source>
</evidence>
<dbReference type="InterPro" id="IPR008969">
    <property type="entry name" value="CarboxyPept-like_regulatory"/>
</dbReference>
<dbReference type="InterPro" id="IPR036942">
    <property type="entry name" value="Beta-barrel_TonB_sf"/>
</dbReference>
<dbReference type="Gene3D" id="2.60.40.1120">
    <property type="entry name" value="Carboxypeptidase-like, regulatory domain"/>
    <property type="match status" value="1"/>
</dbReference>
<dbReference type="Proteomes" id="UP000070533">
    <property type="component" value="Unassembled WGS sequence"/>
</dbReference>
<dbReference type="SUPFAM" id="SSF56935">
    <property type="entry name" value="Porins"/>
    <property type="match status" value="1"/>
</dbReference>
<keyword evidence="9 10" id="KW-0998">Cell outer membrane</keyword>
<evidence type="ECO:0000259" key="14">
    <source>
        <dbReference type="Pfam" id="PF07715"/>
    </source>
</evidence>
<evidence type="ECO:0000256" key="8">
    <source>
        <dbReference type="ARBA" id="ARBA00023170"/>
    </source>
</evidence>
<evidence type="ECO:0000256" key="9">
    <source>
        <dbReference type="ARBA" id="ARBA00023237"/>
    </source>
</evidence>
<evidence type="ECO:0000256" key="3">
    <source>
        <dbReference type="ARBA" id="ARBA00022452"/>
    </source>
</evidence>
<feature type="domain" description="TonB-dependent receptor-like beta-barrel" evidence="13">
    <location>
        <begin position="354"/>
        <end position="766"/>
    </location>
</feature>
<keyword evidence="12" id="KW-1133">Transmembrane helix</keyword>
<gene>
    <name evidence="15" type="ORF">HMPREF3226_00643</name>
</gene>
<evidence type="ECO:0000256" key="2">
    <source>
        <dbReference type="ARBA" id="ARBA00022448"/>
    </source>
</evidence>
<keyword evidence="2 10" id="KW-0813">Transport</keyword>
<organism evidence="15 16">
    <name type="scientific">Prevotella corporis</name>
    <dbReference type="NCBI Taxonomy" id="28128"/>
    <lineage>
        <taxon>Bacteria</taxon>
        <taxon>Pseudomonadati</taxon>
        <taxon>Bacteroidota</taxon>
        <taxon>Bacteroidia</taxon>
        <taxon>Bacteroidales</taxon>
        <taxon>Prevotellaceae</taxon>
        <taxon>Prevotella</taxon>
    </lineage>
</organism>
<dbReference type="OrthoDB" id="9812892at2"/>
<dbReference type="STRING" id="28128.HMPREF3226_00643"/>
<name>A0A133QHX8_9BACT</name>
<dbReference type="SUPFAM" id="SSF49464">
    <property type="entry name" value="Carboxypeptidase regulatory domain-like"/>
    <property type="match status" value="1"/>
</dbReference>
<evidence type="ECO:0000256" key="7">
    <source>
        <dbReference type="ARBA" id="ARBA00023136"/>
    </source>
</evidence>
<proteinExistence type="inferred from homology"/>
<dbReference type="PANTHER" id="PTHR30069:SF29">
    <property type="entry name" value="HEMOGLOBIN AND HEMOGLOBIN-HAPTOGLOBIN-BINDING PROTEIN 1-RELATED"/>
    <property type="match status" value="1"/>
</dbReference>
<dbReference type="GO" id="GO:0015344">
    <property type="term" value="F:siderophore uptake transmembrane transporter activity"/>
    <property type="evidence" value="ECO:0007669"/>
    <property type="project" value="TreeGrafter"/>
</dbReference>
<evidence type="ECO:0000256" key="5">
    <source>
        <dbReference type="ARBA" id="ARBA00022729"/>
    </source>
</evidence>
<sequence length="793" mass="90915">MRRNSIAKQLSWVYRVSLIFIALTFVESMVMAQSNEELYECCGVVKDKKTGIPLEGVSVCCKMQKNGTTTNSKGEFTLKLPLGKHELLFSYIGYEDEKKLLECRKVTKPITVFLTETSSSLHEVVVVGKSKEQRMRESTIPVSVISAKDLQGTVSNANEILAKTVGVTVRNGGGEGSSARISVRGLEGKRIGVFVDGRPMNENSDYADINDFPLDMIERIEIYKGIVPAWLGGNSVGGAINIVLKEFPPGYYDIAYGYSSFNTHKFNSVVKHNEEKLGLLFGIGIGYTYSDNNYMMDSPYYDNLKIKRNHDQYKKLLTGFGVKAFKWWFDEVEIEMGRIHSQKQIQGIEYDIRQAHTDIKSYMGKLHLDKTDFLIKNLDLKSDFMYSYGNTSFVDTATIRYQFDGTPFPCPSPYGGEVGRYPSQAQNRKHGFMSKINLNYMFARQHTLNFNSLVNYAYGIPKDEVRDVALGYKNSFDTHMTSATHGLSYEYKTKNSRLMNVLAAKHYFYNTHTTIVNPLKKQDRYQQVHCKKHDLGVSESVRYQLFPSIFLKGSFSYDVRLPSEEELLGDGWVIEPSTNLTPEHSRSANVGLIFNRTISSGNNLQMELNGFYTYLTDMIRFVGGPIRSHYENFGEMRMTGIEYEMKADINRWLYGYGNITYQDLRDTRKYEPLTQNPNPTKGDRMPNIPFLMMNGGLEFHKENLFGGKGQNTRIMTDFSYIHEYYYDFKQSNYQERKIPTSFTVNLGIEHSLWSERLFISSYINNLTNAKIMSEFNRPLPGRNLGLKIRYVHR</sequence>
<comment type="caution">
    <text evidence="15">The sequence shown here is derived from an EMBL/GenBank/DDBJ whole genome shotgun (WGS) entry which is preliminary data.</text>
</comment>
<reference evidence="16" key="1">
    <citation type="submission" date="2016-01" db="EMBL/GenBank/DDBJ databases">
        <authorList>
            <person name="Mitreva M."/>
            <person name="Pepin K.H."/>
            <person name="Mihindukulasuriya K.A."/>
            <person name="Fulton R."/>
            <person name="Fronick C."/>
            <person name="O'Laughlin M."/>
            <person name="Miner T."/>
            <person name="Herter B."/>
            <person name="Rosa B.A."/>
            <person name="Cordes M."/>
            <person name="Tomlinson C."/>
            <person name="Wollam A."/>
            <person name="Palsikar V.B."/>
            <person name="Mardis E.R."/>
            <person name="Wilson R.K."/>
        </authorList>
    </citation>
    <scope>NUCLEOTIDE SEQUENCE [LARGE SCALE GENOMIC DNA]</scope>
    <source>
        <strain evidence="16">MJR7716</strain>
    </source>
</reference>
<dbReference type="InterPro" id="IPR012910">
    <property type="entry name" value="Plug_dom"/>
</dbReference>
<dbReference type="PANTHER" id="PTHR30069">
    <property type="entry name" value="TONB-DEPENDENT OUTER MEMBRANE RECEPTOR"/>
    <property type="match status" value="1"/>
</dbReference>